<keyword evidence="1" id="KW-0175">Coiled coil</keyword>
<dbReference type="Proteomes" id="UP000001542">
    <property type="component" value="Unassembled WGS sequence"/>
</dbReference>
<evidence type="ECO:0000313" key="4">
    <source>
        <dbReference type="Proteomes" id="UP000001542"/>
    </source>
</evidence>
<name>A2E1V2_TRIV3</name>
<feature type="compositionally biased region" description="Polar residues" evidence="2">
    <location>
        <begin position="1"/>
        <end position="17"/>
    </location>
</feature>
<protein>
    <submittedName>
        <fullName evidence="3">Uncharacterized protein</fullName>
    </submittedName>
</protein>
<organism evidence="3 4">
    <name type="scientific">Trichomonas vaginalis (strain ATCC PRA-98 / G3)</name>
    <dbReference type="NCBI Taxonomy" id="412133"/>
    <lineage>
        <taxon>Eukaryota</taxon>
        <taxon>Metamonada</taxon>
        <taxon>Parabasalia</taxon>
        <taxon>Trichomonadida</taxon>
        <taxon>Trichomonadidae</taxon>
        <taxon>Trichomonas</taxon>
    </lineage>
</organism>
<feature type="coiled-coil region" evidence="1">
    <location>
        <begin position="313"/>
        <end position="436"/>
    </location>
</feature>
<reference evidence="3" key="2">
    <citation type="journal article" date="2007" name="Science">
        <title>Draft genome sequence of the sexually transmitted pathogen Trichomonas vaginalis.</title>
        <authorList>
            <person name="Carlton J.M."/>
            <person name="Hirt R.P."/>
            <person name="Silva J.C."/>
            <person name="Delcher A.L."/>
            <person name="Schatz M."/>
            <person name="Zhao Q."/>
            <person name="Wortman J.R."/>
            <person name="Bidwell S.L."/>
            <person name="Alsmark U.C.M."/>
            <person name="Besteiro S."/>
            <person name="Sicheritz-Ponten T."/>
            <person name="Noel C.J."/>
            <person name="Dacks J.B."/>
            <person name="Foster P.G."/>
            <person name="Simillion C."/>
            <person name="Van de Peer Y."/>
            <person name="Miranda-Saavedra D."/>
            <person name="Barton G.J."/>
            <person name="Westrop G.D."/>
            <person name="Mueller S."/>
            <person name="Dessi D."/>
            <person name="Fiori P.L."/>
            <person name="Ren Q."/>
            <person name="Paulsen I."/>
            <person name="Zhang H."/>
            <person name="Bastida-Corcuera F.D."/>
            <person name="Simoes-Barbosa A."/>
            <person name="Brown M.T."/>
            <person name="Hayes R.D."/>
            <person name="Mukherjee M."/>
            <person name="Okumura C.Y."/>
            <person name="Schneider R."/>
            <person name="Smith A.J."/>
            <person name="Vanacova S."/>
            <person name="Villalvazo M."/>
            <person name="Haas B.J."/>
            <person name="Pertea M."/>
            <person name="Feldblyum T.V."/>
            <person name="Utterback T.R."/>
            <person name="Shu C.L."/>
            <person name="Osoegawa K."/>
            <person name="de Jong P.J."/>
            <person name="Hrdy I."/>
            <person name="Horvathova L."/>
            <person name="Zubacova Z."/>
            <person name="Dolezal P."/>
            <person name="Malik S.B."/>
            <person name="Logsdon J.M. Jr."/>
            <person name="Henze K."/>
            <person name="Gupta A."/>
            <person name="Wang C.C."/>
            <person name="Dunne R.L."/>
            <person name="Upcroft J.A."/>
            <person name="Upcroft P."/>
            <person name="White O."/>
            <person name="Salzberg S.L."/>
            <person name="Tang P."/>
            <person name="Chiu C.-H."/>
            <person name="Lee Y.-S."/>
            <person name="Embley T.M."/>
            <person name="Coombs G.H."/>
            <person name="Mottram J.C."/>
            <person name="Tachezy J."/>
            <person name="Fraser-Liggett C.M."/>
            <person name="Johnson P.J."/>
        </authorList>
    </citation>
    <scope>NUCLEOTIDE SEQUENCE [LARGE SCALE GENOMIC DNA]</scope>
    <source>
        <strain evidence="3">G3</strain>
    </source>
</reference>
<dbReference type="EMBL" id="DS113287">
    <property type="protein sequence ID" value="EAY13301.1"/>
    <property type="molecule type" value="Genomic_DNA"/>
</dbReference>
<dbReference type="SMR" id="A2E1V2"/>
<sequence>MSKSHLSTPRAASTASRKSLGVRSMVQQPHMVGTLTYKPMRAKSKASKMSTYERLNPLLPTKNANIPKEKRLANLISTFAAKLNPFLLDDSANQLEYFEIYRKLKAKVNDKNDFWNSWFEFKTKFLDDVESAKEEYKDSRAPEKVIQMCHDNFNKFSQEISEIRNNHRNKFKKFYHPKFKELMNEFNQMQKIIDTKLKRHNELKLFIRDLQFIIIQLESFQDMLPVEHDRFFSEPFDPQFTDTQFSKAQIVSMVLAPIKDTITSLKMFMDPSIVTEQASSEIQKIEDSIKNLIGDPSNRLQARYKSEKGDNMNDEEASKISDLKGIIQELEEQKSQLDSELQEKLSYKESKINEITRRSEEWENEKKEIQKEIKNLSSSGNSPENQAKRIKQLEKEVQEKESELAKYDESNTKQQYKENQKKFEELRNQLKTIQTDIIYQRALIQVKSNSLSPEVKTSYTRYLELIKSTSSQEHQLESIQFVTNNYRNFQQRFKGQSPNLPPVEDPLDRLQLMADKNKASFDKIEELIEENYKIKDKLLAARTEMASTYALEEINAEQGKKYQRAIRRLQKIITSEPLAQDTRPVPIVWAEALLKRAEISEVQCKIDSFTKGTEGSELAHNIKDSVSQSMVSVQARENALSTVIKSIEDGDIENIEEEANRVEKESERVKRDLDNYSAAVKKIEDKLQLKGNGGDLNDRIAAIIAVISKK</sequence>
<dbReference type="InParanoid" id="A2E1V2"/>
<reference evidence="3" key="1">
    <citation type="submission" date="2006-10" db="EMBL/GenBank/DDBJ databases">
        <authorList>
            <person name="Amadeo P."/>
            <person name="Zhao Q."/>
            <person name="Wortman J."/>
            <person name="Fraser-Liggett C."/>
            <person name="Carlton J."/>
        </authorList>
    </citation>
    <scope>NUCLEOTIDE SEQUENCE</scope>
    <source>
        <strain evidence="3">G3</strain>
    </source>
</reference>
<evidence type="ECO:0000256" key="2">
    <source>
        <dbReference type="SAM" id="MobiDB-lite"/>
    </source>
</evidence>
<evidence type="ECO:0000256" key="1">
    <source>
        <dbReference type="SAM" id="Coils"/>
    </source>
</evidence>
<dbReference type="VEuPathDB" id="TrichDB:TVAG_164100"/>
<keyword evidence="4" id="KW-1185">Reference proteome</keyword>
<proteinExistence type="predicted"/>
<dbReference type="KEGG" id="tva:4771293"/>
<evidence type="ECO:0000313" key="3">
    <source>
        <dbReference type="EMBL" id="EAY13301.1"/>
    </source>
</evidence>
<feature type="coiled-coil region" evidence="1">
    <location>
        <begin position="645"/>
        <end position="686"/>
    </location>
</feature>
<dbReference type="VEuPathDB" id="TrichDB:TVAGG3_0036660"/>
<dbReference type="RefSeq" id="XP_001325524.1">
    <property type="nucleotide sequence ID" value="XM_001325489.1"/>
</dbReference>
<accession>A2E1V2</accession>
<gene>
    <name evidence="3" type="ORF">TVAG_164100</name>
</gene>
<feature type="region of interest" description="Disordered" evidence="2">
    <location>
        <begin position="1"/>
        <end position="22"/>
    </location>
</feature>
<dbReference type="AlphaFoldDB" id="A2E1V2"/>